<dbReference type="SUPFAM" id="SSF51445">
    <property type="entry name" value="(Trans)glycosidases"/>
    <property type="match status" value="1"/>
</dbReference>
<dbReference type="InterPro" id="IPR005201">
    <property type="entry name" value="TIM_ENGase"/>
</dbReference>
<dbReference type="CDD" id="cd06547">
    <property type="entry name" value="GH85_ENGase"/>
    <property type="match status" value="1"/>
</dbReference>
<evidence type="ECO:0000256" key="1">
    <source>
        <dbReference type="SAM" id="MobiDB-lite"/>
    </source>
</evidence>
<feature type="region of interest" description="Disordered" evidence="1">
    <location>
        <begin position="334"/>
        <end position="380"/>
    </location>
</feature>
<feature type="compositionally biased region" description="Low complexity" evidence="1">
    <location>
        <begin position="334"/>
        <end position="370"/>
    </location>
</feature>
<dbReference type="Gene3D" id="3.20.20.80">
    <property type="entry name" value="Glycosidases"/>
    <property type="match status" value="1"/>
</dbReference>
<dbReference type="AlphaFoldDB" id="A0A2H1VIQ0"/>
<dbReference type="InterPro" id="IPR017853">
    <property type="entry name" value="GH"/>
</dbReference>
<evidence type="ECO:0000259" key="2">
    <source>
        <dbReference type="Pfam" id="PF03644"/>
    </source>
</evidence>
<feature type="domain" description="Cytosolic endo-beta-N-acetylglucosaminidase TIM barrel" evidence="2">
    <location>
        <begin position="98"/>
        <end position="427"/>
    </location>
</feature>
<dbReference type="GO" id="GO:0033925">
    <property type="term" value="F:mannosyl-glycoprotein endo-beta-N-acetylglucosaminidase activity"/>
    <property type="evidence" value="ECO:0007669"/>
    <property type="project" value="UniProtKB-EC"/>
</dbReference>
<dbReference type="Pfam" id="PF03644">
    <property type="entry name" value="Glyco_hydro_85"/>
    <property type="match status" value="1"/>
</dbReference>
<organism evidence="3">
    <name type="scientific">Spodoptera frugiperda</name>
    <name type="common">Fall armyworm</name>
    <dbReference type="NCBI Taxonomy" id="7108"/>
    <lineage>
        <taxon>Eukaryota</taxon>
        <taxon>Metazoa</taxon>
        <taxon>Ecdysozoa</taxon>
        <taxon>Arthropoda</taxon>
        <taxon>Hexapoda</taxon>
        <taxon>Insecta</taxon>
        <taxon>Pterygota</taxon>
        <taxon>Neoptera</taxon>
        <taxon>Endopterygota</taxon>
        <taxon>Lepidoptera</taxon>
        <taxon>Glossata</taxon>
        <taxon>Ditrysia</taxon>
        <taxon>Noctuoidea</taxon>
        <taxon>Noctuidae</taxon>
        <taxon>Amphipyrinae</taxon>
        <taxon>Spodoptera</taxon>
    </lineage>
</organism>
<gene>
    <name evidence="3" type="ORF">SFRICE_013677</name>
</gene>
<sequence length="785" mass="86714">MKPTKKTESQFVCKPLDSYREILLFLENPPPWRTLCQEMTPHSDYLIRNIEINNKDSWSLERPEIFCHFDPDLDDVKRYESKSLPKTLVCHDMANGYHDDCVIEGTNKFDAYTFYNWAGIDIFCYFSHHLITIPPVGWINVGHAHGVKVIGTIITEWGDGITFWDEVLSSETKYQDMASALVAIAKTLKFDGYLLNVENKVSQPDTLLQFVKYLHRMLHAELPHATLLWYDSVTVTGTLNWQNKLNEKNMAFFEACDGLFTNYSWTKEDVAASVAAAGSRVTDLYIGIDVWGRNFFGGGQFNTQEAVKVVHAAGCSLAVFAPAWTHEALGAEHASAQQTAAQHSSSQQAGAQQAGAQQPGAQAAGADPAAAQPPDPGRVAMGEDMELYAKVELRERALWGSLWPFLNTRVPNQLPFQTSFCRGLGKKRYLYGEVLSPSPWYNLRHQQYQPNAAHGPHGYILTPLENLAHVHHAVQYKDKKGIIRIRNSFQQSRHSLHAIKDTQPAASASRDDADIDEAAPSDTDSRQSRALASLKNMFRPKTLRIASDEGGSTTGSRGADAQSDAGPDDTNALSMLTTSVNLRLGAADKLRYGLARVRGEQPCLELYLRDAFSGGACLRVNPSDELCAEHRVTRLLHCDWACDAALIFCVVTKRLAAFPDQSLNVKLYMKNAGGQDLVVVLTGREVAASGALGAGAAGTHHVYPLPTASEPVLRRLRTYLLLQQPGFYVPIDNLFGWTVRYYEVEVPGARVTSVNLRTAMEQGGILLGHFAVCRKLNAEGSSNGA</sequence>
<dbReference type="GO" id="GO:0005829">
    <property type="term" value="C:cytosol"/>
    <property type="evidence" value="ECO:0007669"/>
    <property type="project" value="UniProtKB-SubCell"/>
</dbReference>
<dbReference type="InterPro" id="IPR032979">
    <property type="entry name" value="ENGase"/>
</dbReference>
<proteinExistence type="predicted"/>
<reference evidence="3" key="1">
    <citation type="submission" date="2016-07" db="EMBL/GenBank/DDBJ databases">
        <authorList>
            <person name="Bretaudeau A."/>
        </authorList>
    </citation>
    <scope>NUCLEOTIDE SEQUENCE</scope>
    <source>
        <strain evidence="3">Rice</strain>
        <tissue evidence="3">Whole body</tissue>
    </source>
</reference>
<evidence type="ECO:0000313" key="3">
    <source>
        <dbReference type="EMBL" id="SOQ40703.1"/>
    </source>
</evidence>
<dbReference type="PANTHER" id="PTHR13246">
    <property type="entry name" value="ENDO BETA N-ACETYLGLUCOSAMINIDASE"/>
    <property type="match status" value="1"/>
</dbReference>
<protein>
    <submittedName>
        <fullName evidence="3">SFRICE_013677</fullName>
    </submittedName>
</protein>
<dbReference type="EMBL" id="ODYU01002782">
    <property type="protein sequence ID" value="SOQ40703.1"/>
    <property type="molecule type" value="Genomic_DNA"/>
</dbReference>
<feature type="region of interest" description="Disordered" evidence="1">
    <location>
        <begin position="542"/>
        <end position="570"/>
    </location>
</feature>
<feature type="region of interest" description="Disordered" evidence="1">
    <location>
        <begin position="493"/>
        <end position="528"/>
    </location>
</feature>
<dbReference type="PANTHER" id="PTHR13246:SF1">
    <property type="entry name" value="CYTOSOLIC ENDO-BETA-N-ACETYLGLUCOSAMINIDASE"/>
    <property type="match status" value="1"/>
</dbReference>
<dbReference type="Gene3D" id="2.60.120.260">
    <property type="entry name" value="Galactose-binding domain-like"/>
    <property type="match status" value="1"/>
</dbReference>
<accession>A0A2H1VIQ0</accession>
<name>A0A2H1VIQ0_SPOFR</name>